<dbReference type="HOGENOM" id="CLU_1949068_0_0_1"/>
<proteinExistence type="predicted"/>
<dbReference type="Proteomes" id="UP000053424">
    <property type="component" value="Unassembled WGS sequence"/>
</dbReference>
<keyword evidence="2" id="KW-1185">Reference proteome</keyword>
<dbReference type="EMBL" id="KN831787">
    <property type="protein sequence ID" value="KIM38990.1"/>
    <property type="molecule type" value="Genomic_DNA"/>
</dbReference>
<gene>
    <name evidence="1" type="ORF">M413DRAFT_29570</name>
</gene>
<evidence type="ECO:0000313" key="1">
    <source>
        <dbReference type="EMBL" id="KIM38990.1"/>
    </source>
</evidence>
<reference evidence="2" key="2">
    <citation type="submission" date="2015-01" db="EMBL/GenBank/DDBJ databases">
        <title>Evolutionary Origins and Diversification of the Mycorrhizal Mutualists.</title>
        <authorList>
            <consortium name="DOE Joint Genome Institute"/>
            <consortium name="Mycorrhizal Genomics Consortium"/>
            <person name="Kohler A."/>
            <person name="Kuo A."/>
            <person name="Nagy L.G."/>
            <person name="Floudas D."/>
            <person name="Copeland A."/>
            <person name="Barry K.W."/>
            <person name="Cichocki N."/>
            <person name="Veneault-Fourrey C."/>
            <person name="LaButti K."/>
            <person name="Lindquist E.A."/>
            <person name="Lipzen A."/>
            <person name="Lundell T."/>
            <person name="Morin E."/>
            <person name="Murat C."/>
            <person name="Riley R."/>
            <person name="Ohm R."/>
            <person name="Sun H."/>
            <person name="Tunlid A."/>
            <person name="Henrissat B."/>
            <person name="Grigoriev I.V."/>
            <person name="Hibbett D.S."/>
            <person name="Martin F."/>
        </authorList>
    </citation>
    <scope>NUCLEOTIDE SEQUENCE [LARGE SCALE GENOMIC DNA]</scope>
    <source>
        <strain evidence="2">h7</strain>
    </source>
</reference>
<sequence length="129" mass="14531">MGNMLPNANALSTAQHDLFICLGIPSPRRYLSLWKIHTSAYQMNVAGKSRVFEHIIQSLRFKFRFLGAKHIANLNNPMPNFLEGVGELGMEGQNVFWALIALPTFIPSLLEYTCPVSTQFPLSPLLVHY</sequence>
<reference evidence="1 2" key="1">
    <citation type="submission" date="2014-04" db="EMBL/GenBank/DDBJ databases">
        <authorList>
            <consortium name="DOE Joint Genome Institute"/>
            <person name="Kuo A."/>
            <person name="Gay G."/>
            <person name="Dore J."/>
            <person name="Kohler A."/>
            <person name="Nagy L.G."/>
            <person name="Floudas D."/>
            <person name="Copeland A."/>
            <person name="Barry K.W."/>
            <person name="Cichocki N."/>
            <person name="Veneault-Fourrey C."/>
            <person name="LaButti K."/>
            <person name="Lindquist E.A."/>
            <person name="Lipzen A."/>
            <person name="Lundell T."/>
            <person name="Morin E."/>
            <person name="Murat C."/>
            <person name="Sun H."/>
            <person name="Tunlid A."/>
            <person name="Henrissat B."/>
            <person name="Grigoriev I.V."/>
            <person name="Hibbett D.S."/>
            <person name="Martin F."/>
            <person name="Nordberg H.P."/>
            <person name="Cantor M.N."/>
            <person name="Hua S.X."/>
        </authorList>
    </citation>
    <scope>NUCLEOTIDE SEQUENCE [LARGE SCALE GENOMIC DNA]</scope>
    <source>
        <strain evidence="2">h7</strain>
    </source>
</reference>
<dbReference type="AlphaFoldDB" id="A0A0C3BQQ3"/>
<name>A0A0C3BQQ3_HEBCY</name>
<protein>
    <submittedName>
        <fullName evidence="1">Uncharacterized protein</fullName>
    </submittedName>
</protein>
<organism evidence="1 2">
    <name type="scientific">Hebeloma cylindrosporum</name>
    <dbReference type="NCBI Taxonomy" id="76867"/>
    <lineage>
        <taxon>Eukaryota</taxon>
        <taxon>Fungi</taxon>
        <taxon>Dikarya</taxon>
        <taxon>Basidiomycota</taxon>
        <taxon>Agaricomycotina</taxon>
        <taxon>Agaricomycetes</taxon>
        <taxon>Agaricomycetidae</taxon>
        <taxon>Agaricales</taxon>
        <taxon>Agaricineae</taxon>
        <taxon>Hymenogastraceae</taxon>
        <taxon>Hebeloma</taxon>
    </lineage>
</organism>
<evidence type="ECO:0000313" key="2">
    <source>
        <dbReference type="Proteomes" id="UP000053424"/>
    </source>
</evidence>
<accession>A0A0C3BQQ3</accession>